<feature type="transmembrane region" description="Helical" evidence="8">
    <location>
        <begin position="266"/>
        <end position="285"/>
    </location>
</feature>
<feature type="transmembrane region" description="Helical" evidence="8">
    <location>
        <begin position="316"/>
        <end position="334"/>
    </location>
</feature>
<dbReference type="InterPro" id="IPR038731">
    <property type="entry name" value="RgtA/B/C-like"/>
</dbReference>
<evidence type="ECO:0000259" key="9">
    <source>
        <dbReference type="Pfam" id="PF13231"/>
    </source>
</evidence>
<feature type="transmembrane region" description="Helical" evidence="8">
    <location>
        <begin position="346"/>
        <end position="367"/>
    </location>
</feature>
<evidence type="ECO:0000256" key="3">
    <source>
        <dbReference type="ARBA" id="ARBA00022676"/>
    </source>
</evidence>
<dbReference type="PANTHER" id="PTHR33908">
    <property type="entry name" value="MANNOSYLTRANSFERASE YKCB-RELATED"/>
    <property type="match status" value="1"/>
</dbReference>
<dbReference type="RefSeq" id="WP_015210296.1">
    <property type="nucleotide sequence ID" value="NC_019757.1"/>
</dbReference>
<dbReference type="GO" id="GO:0010041">
    <property type="term" value="P:response to iron(III) ion"/>
    <property type="evidence" value="ECO:0007669"/>
    <property type="project" value="TreeGrafter"/>
</dbReference>
<evidence type="ECO:0000256" key="6">
    <source>
        <dbReference type="ARBA" id="ARBA00022989"/>
    </source>
</evidence>
<feature type="transmembrane region" description="Helical" evidence="8">
    <location>
        <begin position="9"/>
        <end position="26"/>
    </location>
</feature>
<dbReference type="Pfam" id="PF13231">
    <property type="entry name" value="PMT_2"/>
    <property type="match status" value="1"/>
</dbReference>
<organism evidence="10 11">
    <name type="scientific">Cylindrospermum stagnale PCC 7417</name>
    <dbReference type="NCBI Taxonomy" id="56107"/>
    <lineage>
        <taxon>Bacteria</taxon>
        <taxon>Bacillati</taxon>
        <taxon>Cyanobacteriota</taxon>
        <taxon>Cyanophyceae</taxon>
        <taxon>Nostocales</taxon>
        <taxon>Nostocaceae</taxon>
        <taxon>Cylindrospermum</taxon>
    </lineage>
</organism>
<accession>K9X4U8</accession>
<keyword evidence="2" id="KW-1003">Cell membrane</keyword>
<evidence type="ECO:0000256" key="4">
    <source>
        <dbReference type="ARBA" id="ARBA00022679"/>
    </source>
</evidence>
<dbReference type="OrthoDB" id="9810951at2"/>
<evidence type="ECO:0000256" key="5">
    <source>
        <dbReference type="ARBA" id="ARBA00022692"/>
    </source>
</evidence>
<feature type="transmembrane region" description="Helical" evidence="8">
    <location>
        <begin position="139"/>
        <end position="159"/>
    </location>
</feature>
<gene>
    <name evidence="10" type="ORF">Cylst_5010</name>
</gene>
<keyword evidence="3" id="KW-0328">Glycosyltransferase</keyword>
<dbReference type="GO" id="GO:0016763">
    <property type="term" value="F:pentosyltransferase activity"/>
    <property type="evidence" value="ECO:0007669"/>
    <property type="project" value="TreeGrafter"/>
</dbReference>
<comment type="subcellular location">
    <subcellularLocation>
        <location evidence="1">Cell membrane</location>
        <topology evidence="1">Multi-pass membrane protein</topology>
    </subcellularLocation>
</comment>
<dbReference type="KEGG" id="csg:Cylst_5010"/>
<evidence type="ECO:0000256" key="8">
    <source>
        <dbReference type="SAM" id="Phobius"/>
    </source>
</evidence>
<feature type="transmembrane region" description="Helical" evidence="8">
    <location>
        <begin position="399"/>
        <end position="422"/>
    </location>
</feature>
<evidence type="ECO:0000256" key="2">
    <source>
        <dbReference type="ARBA" id="ARBA00022475"/>
    </source>
</evidence>
<evidence type="ECO:0000313" key="10">
    <source>
        <dbReference type="EMBL" id="AFZ27061.1"/>
    </source>
</evidence>
<keyword evidence="5 8" id="KW-0812">Transmembrane</keyword>
<keyword evidence="6 8" id="KW-1133">Transmembrane helix</keyword>
<dbReference type="PATRIC" id="fig|56107.3.peg.5503"/>
<sequence length="518" mass="58223">MRPFKEKEWLLSLLVASLVLWLIFLGNSPLRDWDEGTVALVARSIWRSPFGEMRWLYPTLSGAPYHNKPPLIHLLIALSYSIGGVNELTTRLPSALLTALGVPLLYLVGRLLFNQSLPALFAALVYLTMLPVVRHGRLAMLDGTITTFFLLLLFCGVKARQNQRWALGVGICLGLITLTKGMIVLLLGAIAFLFLLANRQLALWKNPYLWVGMFFGTAAPLAWYIAQWQHYGGNFLQVNFQAQTFNRLVQSVEGHSGPPWYYLIELLKYAFPWLLFLPGGLYLAWKKRQTTWGSLILSGTIVYLGTISLMKTKLPWYIMPVYPFLALAIGANLSEIWQQRHFRARIWAVCLAAIAIASLGGCVYFVTVEPQPVLIAMSIVLAISMGIAAWLVKKRDRQFIPVLFSGMYLILVMFMSSQSWIWELNEAFPVKPVAALIKTYVSPGTQIYTSFRYGRPSLDFYCDCQVISTTTPVLQQMWANKSYLLLDNATLQQINLPGSKALGTAEGLTLISPQINLD</sequence>
<keyword evidence="4 10" id="KW-0808">Transferase</keyword>
<dbReference type="GO" id="GO:0005886">
    <property type="term" value="C:plasma membrane"/>
    <property type="evidence" value="ECO:0007669"/>
    <property type="project" value="UniProtKB-SubCell"/>
</dbReference>
<name>K9X4U8_9NOST</name>
<keyword evidence="11" id="KW-1185">Reference proteome</keyword>
<dbReference type="Proteomes" id="UP000010475">
    <property type="component" value="Chromosome"/>
</dbReference>
<feature type="transmembrane region" description="Helical" evidence="8">
    <location>
        <begin position="373"/>
        <end position="392"/>
    </location>
</feature>
<dbReference type="GO" id="GO:0009103">
    <property type="term" value="P:lipopolysaccharide biosynthetic process"/>
    <property type="evidence" value="ECO:0007669"/>
    <property type="project" value="UniProtKB-ARBA"/>
</dbReference>
<dbReference type="STRING" id="56107.Cylst_5010"/>
<dbReference type="PANTHER" id="PTHR33908:SF3">
    <property type="entry name" value="UNDECAPRENYL PHOSPHATE-ALPHA-4-AMINO-4-DEOXY-L-ARABINOSE ARABINOSYL TRANSFERASE"/>
    <property type="match status" value="1"/>
</dbReference>
<dbReference type="HOGENOM" id="CLU_019200_4_0_3"/>
<dbReference type="EMBL" id="CP003642">
    <property type="protein sequence ID" value="AFZ27061.1"/>
    <property type="molecule type" value="Genomic_DNA"/>
</dbReference>
<evidence type="ECO:0000256" key="1">
    <source>
        <dbReference type="ARBA" id="ARBA00004651"/>
    </source>
</evidence>
<dbReference type="AlphaFoldDB" id="K9X4U8"/>
<feature type="domain" description="Glycosyltransferase RgtA/B/C/D-like" evidence="9">
    <location>
        <begin position="67"/>
        <end position="216"/>
    </location>
</feature>
<proteinExistence type="predicted"/>
<evidence type="ECO:0000313" key="11">
    <source>
        <dbReference type="Proteomes" id="UP000010475"/>
    </source>
</evidence>
<keyword evidence="7 8" id="KW-0472">Membrane</keyword>
<feature type="transmembrane region" description="Helical" evidence="8">
    <location>
        <begin position="292"/>
        <end position="310"/>
    </location>
</feature>
<reference evidence="10 11" key="1">
    <citation type="submission" date="2012-06" db="EMBL/GenBank/DDBJ databases">
        <title>Finished chromosome of genome of Cylindrospermum stagnale PCC 7417.</title>
        <authorList>
            <consortium name="US DOE Joint Genome Institute"/>
            <person name="Gugger M."/>
            <person name="Coursin T."/>
            <person name="Rippka R."/>
            <person name="Tandeau De Marsac N."/>
            <person name="Huntemann M."/>
            <person name="Wei C.-L."/>
            <person name="Han J."/>
            <person name="Detter J.C."/>
            <person name="Han C."/>
            <person name="Tapia R."/>
            <person name="Chen A."/>
            <person name="Kyrpides N."/>
            <person name="Mavromatis K."/>
            <person name="Markowitz V."/>
            <person name="Szeto E."/>
            <person name="Ivanova N."/>
            <person name="Pagani I."/>
            <person name="Pati A."/>
            <person name="Goodwin L."/>
            <person name="Nordberg H.P."/>
            <person name="Cantor M.N."/>
            <person name="Hua S.X."/>
            <person name="Woyke T."/>
            <person name="Kerfeld C.A."/>
        </authorList>
    </citation>
    <scope>NUCLEOTIDE SEQUENCE [LARGE SCALE GENOMIC DNA]</scope>
    <source>
        <strain evidence="10 11">PCC 7417</strain>
    </source>
</reference>
<feature type="transmembrane region" description="Helical" evidence="8">
    <location>
        <begin position="165"/>
        <end position="196"/>
    </location>
</feature>
<protein>
    <submittedName>
        <fullName evidence="10">PMT family glycosyltransferase, 4-amino-4-deoxy-L-arabinose transferase</fullName>
    </submittedName>
</protein>
<dbReference type="InterPro" id="IPR050297">
    <property type="entry name" value="LipidA_mod_glycosyltrf_83"/>
</dbReference>
<feature type="transmembrane region" description="Helical" evidence="8">
    <location>
        <begin position="104"/>
        <end position="127"/>
    </location>
</feature>
<dbReference type="eggNOG" id="COG1807">
    <property type="taxonomic scope" value="Bacteria"/>
</dbReference>
<evidence type="ECO:0000256" key="7">
    <source>
        <dbReference type="ARBA" id="ARBA00023136"/>
    </source>
</evidence>
<feature type="transmembrane region" description="Helical" evidence="8">
    <location>
        <begin position="208"/>
        <end position="226"/>
    </location>
</feature>